<feature type="transmembrane region" description="Helical" evidence="1">
    <location>
        <begin position="214"/>
        <end position="237"/>
    </location>
</feature>
<keyword evidence="1" id="KW-0812">Transmembrane</keyword>
<proteinExistence type="predicted"/>
<dbReference type="Proteomes" id="UP001596203">
    <property type="component" value="Unassembled WGS sequence"/>
</dbReference>
<sequence>MPEAGPNATELVDPDEGDDTFVDPEAYLRDGDAMLPATLSGISGAWIGGLVAASTGCALAVVGLTLPWAGLSSSSPGRPTFVYVSDFGPVLGPAAAAVLVMSAMFAGVAFASRSRLGAILRSVTVLILVLGAVATVAITVYLVRGQTLDIVDQVAGSTVEITVQSVTPLAGAILYVFGAMLLALGTMASVRLPESLVQDSRTTEFAKAVAVLRTTLRWVMTLLALGLAVASIALPWYRQLPATGRSEGMVVVVTVRDIHLWQGTYRIGLIAGILLYVATLVAAQGGAYRAATLLRAIGMMVSTAVVAILLVGLGALRRGDPVGDRVVNWVNPALHAAAGYFVAIAAMIALFCSIALLSSTTTRESAATTGDEPPSTDEGDE</sequence>
<feature type="transmembrane region" description="Helical" evidence="1">
    <location>
        <begin position="123"/>
        <end position="143"/>
    </location>
</feature>
<keyword evidence="1" id="KW-0472">Membrane</keyword>
<keyword evidence="3" id="KW-1185">Reference proteome</keyword>
<protein>
    <submittedName>
        <fullName evidence="2">Uncharacterized protein</fullName>
    </submittedName>
</protein>
<keyword evidence="1" id="KW-1133">Transmembrane helix</keyword>
<name>A0ABW1KI16_9ACTN</name>
<dbReference type="EMBL" id="JBHSPR010000042">
    <property type="protein sequence ID" value="MFC6021385.1"/>
    <property type="molecule type" value="Genomic_DNA"/>
</dbReference>
<evidence type="ECO:0000256" key="1">
    <source>
        <dbReference type="SAM" id="Phobius"/>
    </source>
</evidence>
<organism evidence="2 3">
    <name type="scientific">Plantactinospora solaniradicis</name>
    <dbReference type="NCBI Taxonomy" id="1723736"/>
    <lineage>
        <taxon>Bacteria</taxon>
        <taxon>Bacillati</taxon>
        <taxon>Actinomycetota</taxon>
        <taxon>Actinomycetes</taxon>
        <taxon>Micromonosporales</taxon>
        <taxon>Micromonosporaceae</taxon>
        <taxon>Plantactinospora</taxon>
    </lineage>
</organism>
<accession>A0ABW1KI16</accession>
<gene>
    <name evidence="2" type="ORF">ACFP2T_35100</name>
</gene>
<evidence type="ECO:0000313" key="2">
    <source>
        <dbReference type="EMBL" id="MFC6021385.1"/>
    </source>
</evidence>
<evidence type="ECO:0000313" key="3">
    <source>
        <dbReference type="Proteomes" id="UP001596203"/>
    </source>
</evidence>
<comment type="caution">
    <text evidence="2">The sequence shown here is derived from an EMBL/GenBank/DDBJ whole genome shotgun (WGS) entry which is preliminary data.</text>
</comment>
<feature type="transmembrane region" description="Helical" evidence="1">
    <location>
        <begin position="90"/>
        <end position="111"/>
    </location>
</feature>
<reference evidence="3" key="1">
    <citation type="journal article" date="2019" name="Int. J. Syst. Evol. Microbiol.">
        <title>The Global Catalogue of Microorganisms (GCM) 10K type strain sequencing project: providing services to taxonomists for standard genome sequencing and annotation.</title>
        <authorList>
            <consortium name="The Broad Institute Genomics Platform"/>
            <consortium name="The Broad Institute Genome Sequencing Center for Infectious Disease"/>
            <person name="Wu L."/>
            <person name="Ma J."/>
        </authorList>
    </citation>
    <scope>NUCLEOTIDE SEQUENCE [LARGE SCALE GENOMIC DNA]</scope>
    <source>
        <strain evidence="3">ZS-35-S2</strain>
    </source>
</reference>
<feature type="transmembrane region" description="Helical" evidence="1">
    <location>
        <begin position="44"/>
        <end position="70"/>
    </location>
</feature>
<feature type="transmembrane region" description="Helical" evidence="1">
    <location>
        <begin position="172"/>
        <end position="193"/>
    </location>
</feature>
<feature type="transmembrane region" description="Helical" evidence="1">
    <location>
        <begin position="336"/>
        <end position="357"/>
    </location>
</feature>
<feature type="transmembrane region" description="Helical" evidence="1">
    <location>
        <begin position="263"/>
        <end position="281"/>
    </location>
</feature>
<dbReference type="RefSeq" id="WP_377429503.1">
    <property type="nucleotide sequence ID" value="NZ_JBHSPR010000042.1"/>
</dbReference>
<feature type="transmembrane region" description="Helical" evidence="1">
    <location>
        <begin position="293"/>
        <end position="316"/>
    </location>
</feature>